<dbReference type="EMBL" id="LLXJ01000143">
    <property type="protein sequence ID" value="PKC14274.1"/>
    <property type="molecule type" value="Genomic_DNA"/>
</dbReference>
<dbReference type="AlphaFoldDB" id="A0A2N0Q5B7"/>
<evidence type="ECO:0000313" key="1">
    <source>
        <dbReference type="EMBL" id="CAB5393254.1"/>
    </source>
</evidence>
<reference evidence="1" key="5">
    <citation type="submission" date="2020-05" db="EMBL/GenBank/DDBJ databases">
        <authorList>
            <person name="Rincon C."/>
            <person name="Sanders R I."/>
            <person name="Robbins C."/>
            <person name="Chaturvedi A."/>
        </authorList>
    </citation>
    <scope>NUCLEOTIDE SEQUENCE</scope>
    <source>
        <strain evidence="1">CHB12</strain>
    </source>
</reference>
<organism evidence="2 5">
    <name type="scientific">Rhizophagus irregularis</name>
    <dbReference type="NCBI Taxonomy" id="588596"/>
    <lineage>
        <taxon>Eukaryota</taxon>
        <taxon>Fungi</taxon>
        <taxon>Fungi incertae sedis</taxon>
        <taxon>Mucoromycota</taxon>
        <taxon>Glomeromycotina</taxon>
        <taxon>Glomeromycetes</taxon>
        <taxon>Glomerales</taxon>
        <taxon>Glomeraceae</taxon>
        <taxon>Rhizophagus</taxon>
    </lineage>
</organism>
<accession>A0A2N0Q5B7</accession>
<reference evidence="2 5" key="1">
    <citation type="submission" date="2016-04" db="EMBL/GenBank/DDBJ databases">
        <title>Genome analyses suggest a sexual origin of heterokaryosis in a supposedly ancient asexual fungus.</title>
        <authorList>
            <person name="Ropars J."/>
            <person name="Sedzielewska K."/>
            <person name="Noel J."/>
            <person name="Charron P."/>
            <person name="Farinelli L."/>
            <person name="Marton T."/>
            <person name="Kruger M."/>
            <person name="Pelin A."/>
            <person name="Brachmann A."/>
            <person name="Corradi N."/>
        </authorList>
    </citation>
    <scope>NUCLEOTIDE SEQUENCE [LARGE SCALE GENOMIC DNA]</scope>
    <source>
        <strain evidence="2 5">A5</strain>
    </source>
</reference>
<evidence type="ECO:0000313" key="5">
    <source>
        <dbReference type="Proteomes" id="UP000232722"/>
    </source>
</evidence>
<evidence type="ECO:0000313" key="4">
    <source>
        <dbReference type="Proteomes" id="UP000232688"/>
    </source>
</evidence>
<dbReference type="EMBL" id="CAGKOT010000081">
    <property type="protein sequence ID" value="CAB5393254.1"/>
    <property type="molecule type" value="Genomic_DNA"/>
</dbReference>
<name>A0A2N0Q5B7_9GLOM</name>
<evidence type="ECO:0000313" key="2">
    <source>
        <dbReference type="EMBL" id="PKC14274.1"/>
    </source>
</evidence>
<dbReference type="VEuPathDB" id="FungiDB:RhiirA1_455617"/>
<dbReference type="Proteomes" id="UP000684084">
    <property type="component" value="Unassembled WGS sequence"/>
</dbReference>
<sequence>MVKLLDQSNLSVLKRNNRPRICSKTVYVEYHSKSVFGWEGIPVEENMNIDEFYQDVVIHESYETKWKGKDKIKM</sequence>
<dbReference type="VEuPathDB" id="FungiDB:RhiirFUN_018211"/>
<dbReference type="Proteomes" id="UP000232722">
    <property type="component" value="Unassembled WGS sequence"/>
</dbReference>
<reference evidence="3 4" key="4">
    <citation type="submission" date="2017-10" db="EMBL/GenBank/DDBJ databases">
        <title>Genome analyses suggest a sexual origin of heterokaryosis in a supposedly ancient asexual fungus.</title>
        <authorList>
            <person name="Corradi N."/>
            <person name="Sedzielewska K."/>
            <person name="Noel J."/>
            <person name="Charron P."/>
            <person name="Farinelli L."/>
            <person name="Marton T."/>
            <person name="Kruger M."/>
            <person name="Pelin A."/>
            <person name="Brachmann A."/>
            <person name="Corradi N."/>
        </authorList>
    </citation>
    <scope>NUCLEOTIDE SEQUENCE [LARGE SCALE GENOMIC DNA]</scope>
    <source>
        <strain evidence="3 4">A1</strain>
    </source>
</reference>
<proteinExistence type="predicted"/>
<dbReference type="EMBL" id="LLXH01000260">
    <property type="protein sequence ID" value="PKC69752.1"/>
    <property type="molecule type" value="Genomic_DNA"/>
</dbReference>
<comment type="caution">
    <text evidence="2">The sequence shown here is derived from an EMBL/GenBank/DDBJ whole genome shotgun (WGS) entry which is preliminary data.</text>
</comment>
<evidence type="ECO:0000313" key="3">
    <source>
        <dbReference type="EMBL" id="PKC69752.1"/>
    </source>
</evidence>
<gene>
    <name evidence="1" type="ORF">CHRIB12_LOCUS22774</name>
    <name evidence="3" type="ORF">RhiirA1_455617</name>
    <name evidence="2" type="ORF">RhiirA5_409584</name>
</gene>
<reference evidence="3 4" key="3">
    <citation type="submission" date="2017-10" db="EMBL/GenBank/DDBJ databases">
        <title>Extensive intraspecific genome diversity in a model arbuscular mycorrhizal fungus.</title>
        <authorList>
            <person name="Chen E.C.H."/>
            <person name="Morin E."/>
            <person name="Baudet D."/>
            <person name="Noel J."/>
            <person name="Ndikumana S."/>
            <person name="Charron P."/>
            <person name="St-Onge C."/>
            <person name="Giorgi J."/>
            <person name="Grigoriev I.V."/>
            <person name="Roux C."/>
            <person name="Martin F.M."/>
            <person name="Corradi N."/>
        </authorList>
    </citation>
    <scope>NUCLEOTIDE SEQUENCE [LARGE SCALE GENOMIC DNA]</scope>
    <source>
        <strain evidence="3 4">A1</strain>
    </source>
</reference>
<dbReference type="VEuPathDB" id="FungiDB:FUN_000827"/>
<reference evidence="2 5" key="2">
    <citation type="submission" date="2017-09" db="EMBL/GenBank/DDBJ databases">
        <title>Extensive intraspecific genome diversity in a model arbuscular mycorrhizal fungus.</title>
        <authorList>
            <person name="Chen E.C."/>
            <person name="Morin E."/>
            <person name="Beaudet D."/>
            <person name="Noel J."/>
            <person name="Ndikumana S."/>
            <person name="Charron P."/>
            <person name="St-Onge C."/>
            <person name="Giorgi J."/>
            <person name="Grigoriev I.V."/>
            <person name="Roux C."/>
            <person name="Martin F.M."/>
            <person name="Corradi N."/>
        </authorList>
    </citation>
    <scope>NUCLEOTIDE SEQUENCE [LARGE SCALE GENOMIC DNA]</scope>
    <source>
        <strain evidence="2 5">A5</strain>
    </source>
</reference>
<dbReference type="Proteomes" id="UP000232688">
    <property type="component" value="Unassembled WGS sequence"/>
</dbReference>
<protein>
    <submittedName>
        <fullName evidence="2">Uncharacterized protein</fullName>
    </submittedName>
</protein>